<feature type="transmembrane region" description="Helical" evidence="10">
    <location>
        <begin position="38"/>
        <end position="61"/>
    </location>
</feature>
<dbReference type="PROSITE" id="PS00025">
    <property type="entry name" value="P_TREFOIL_1"/>
    <property type="match status" value="1"/>
</dbReference>
<dbReference type="GO" id="GO:0012505">
    <property type="term" value="C:endomembrane system"/>
    <property type="evidence" value="ECO:0007669"/>
    <property type="project" value="UniProtKB-SubCell"/>
</dbReference>
<keyword evidence="10" id="KW-1133">Transmembrane helix</keyword>
<dbReference type="PROSITE" id="PS51448">
    <property type="entry name" value="P_TREFOIL_2"/>
    <property type="match status" value="1"/>
</dbReference>
<dbReference type="SUPFAM" id="SSF51011">
    <property type="entry name" value="Glycosyl hydrolase domain"/>
    <property type="match status" value="1"/>
</dbReference>
<dbReference type="Proteomes" id="UP001445076">
    <property type="component" value="Unassembled WGS sequence"/>
</dbReference>
<dbReference type="EMBL" id="JARKIK010000085">
    <property type="protein sequence ID" value="KAK8724466.1"/>
    <property type="molecule type" value="Genomic_DNA"/>
</dbReference>
<dbReference type="InterPro" id="IPR025887">
    <property type="entry name" value="Glyco_hydro_31_N_dom"/>
</dbReference>
<dbReference type="EMBL" id="JARKIK010000085">
    <property type="protein sequence ID" value="KAK8724467.1"/>
    <property type="molecule type" value="Genomic_DNA"/>
</dbReference>
<dbReference type="GO" id="GO:0005975">
    <property type="term" value="P:carbohydrate metabolic process"/>
    <property type="evidence" value="ECO:0007669"/>
    <property type="project" value="InterPro"/>
</dbReference>
<comment type="caution">
    <text evidence="12">The sequence shown here is derived from an EMBL/GenBank/DDBJ whole genome shotgun (WGS) entry which is preliminary data.</text>
</comment>
<dbReference type="GO" id="GO:0004558">
    <property type="term" value="F:alpha-1,4-glucosidase activity"/>
    <property type="evidence" value="ECO:0007669"/>
    <property type="project" value="TreeGrafter"/>
</dbReference>
<dbReference type="Gene3D" id="2.60.40.1760">
    <property type="entry name" value="glycosyl hydrolase (family 31)"/>
    <property type="match status" value="1"/>
</dbReference>
<dbReference type="Gene3D" id="3.20.20.80">
    <property type="entry name" value="Glycosidases"/>
    <property type="match status" value="1"/>
</dbReference>
<proteinExistence type="inferred from homology"/>
<dbReference type="PROSITE" id="PS00707">
    <property type="entry name" value="GLYCOSYL_HYDROL_F31_2"/>
    <property type="match status" value="1"/>
</dbReference>
<dbReference type="Pfam" id="PF21365">
    <property type="entry name" value="Glyco_hydro_31_3rd"/>
    <property type="match status" value="1"/>
</dbReference>
<keyword evidence="13" id="KW-1185">Reference proteome</keyword>
<evidence type="ECO:0000313" key="13">
    <source>
        <dbReference type="Proteomes" id="UP001445076"/>
    </source>
</evidence>
<comment type="subcellular location">
    <subcellularLocation>
        <location evidence="1">Endomembrane system</location>
    </subcellularLocation>
</comment>
<evidence type="ECO:0000256" key="10">
    <source>
        <dbReference type="SAM" id="Phobius"/>
    </source>
</evidence>
<dbReference type="SUPFAM" id="SSF51445">
    <property type="entry name" value="(Trans)glycosidases"/>
    <property type="match status" value="1"/>
</dbReference>
<evidence type="ECO:0000256" key="6">
    <source>
        <dbReference type="ARBA" id="ARBA00023180"/>
    </source>
</evidence>
<keyword evidence="5" id="KW-1015">Disulfide bond</keyword>
<evidence type="ECO:0000256" key="5">
    <source>
        <dbReference type="ARBA" id="ARBA00023157"/>
    </source>
</evidence>
<evidence type="ECO:0000256" key="2">
    <source>
        <dbReference type="ARBA" id="ARBA00007806"/>
    </source>
</evidence>
<keyword evidence="10" id="KW-0812">Transmembrane</keyword>
<organism evidence="12 13">
    <name type="scientific">Cherax quadricarinatus</name>
    <name type="common">Australian red claw crayfish</name>
    <dbReference type="NCBI Taxonomy" id="27406"/>
    <lineage>
        <taxon>Eukaryota</taxon>
        <taxon>Metazoa</taxon>
        <taxon>Ecdysozoa</taxon>
        <taxon>Arthropoda</taxon>
        <taxon>Crustacea</taxon>
        <taxon>Multicrustacea</taxon>
        <taxon>Malacostraca</taxon>
        <taxon>Eumalacostraca</taxon>
        <taxon>Eucarida</taxon>
        <taxon>Decapoda</taxon>
        <taxon>Pleocyemata</taxon>
        <taxon>Astacidea</taxon>
        <taxon>Parastacoidea</taxon>
        <taxon>Parastacidae</taxon>
        <taxon>Cherax</taxon>
    </lineage>
</organism>
<dbReference type="Gene3D" id="2.60.40.1180">
    <property type="entry name" value="Golgi alpha-mannosidase II"/>
    <property type="match status" value="2"/>
</dbReference>
<dbReference type="SMART" id="SM00018">
    <property type="entry name" value="PD"/>
    <property type="match status" value="1"/>
</dbReference>
<dbReference type="CDD" id="cd06602">
    <property type="entry name" value="GH31_MGAM_SI_GAA"/>
    <property type="match status" value="1"/>
</dbReference>
<keyword evidence="6" id="KW-0325">Glycoprotein</keyword>
<dbReference type="InterPro" id="IPR017957">
    <property type="entry name" value="P_trefoil_CS"/>
</dbReference>
<evidence type="ECO:0000256" key="4">
    <source>
        <dbReference type="ARBA" id="ARBA00023136"/>
    </source>
</evidence>
<protein>
    <recommendedName>
        <fullName evidence="11">P-type domain-containing protein</fullName>
    </recommendedName>
</protein>
<reference evidence="12" key="2">
    <citation type="submission" date="2024-01" db="EMBL/GenBank/DDBJ databases">
        <authorList>
            <person name="He J."/>
            <person name="Wang M."/>
            <person name="Zheng J."/>
            <person name="Liu Z."/>
        </authorList>
    </citation>
    <scope>NUCLEOTIDE SEQUENCE</scope>
    <source>
        <strain evidence="12">ZL_2023a</strain>
        <tissue evidence="12">Muscle</tissue>
    </source>
</reference>
<dbReference type="Gene3D" id="4.10.110.10">
    <property type="entry name" value="Spasmolytic Protein, domain 1"/>
    <property type="match status" value="1"/>
</dbReference>
<dbReference type="PANTHER" id="PTHR22762:SF131">
    <property type="entry name" value="GLYCOSIDE HYDROLASE FAMILY 31 N-TERMINAL DOMAIN-CONTAINING PROTEIN"/>
    <property type="match status" value="1"/>
</dbReference>
<dbReference type="SUPFAM" id="SSF74650">
    <property type="entry name" value="Galactose mutarotase-like"/>
    <property type="match status" value="1"/>
</dbReference>
<dbReference type="GO" id="GO:0030246">
    <property type="term" value="F:carbohydrate binding"/>
    <property type="evidence" value="ECO:0007669"/>
    <property type="project" value="InterPro"/>
</dbReference>
<comment type="caution">
    <text evidence="8">Lacks conserved residue(s) required for the propagation of feature annotation.</text>
</comment>
<feature type="domain" description="P-type" evidence="11">
    <location>
        <begin position="139"/>
        <end position="211"/>
    </location>
</feature>
<dbReference type="SUPFAM" id="SSF57492">
    <property type="entry name" value="Trefoil"/>
    <property type="match status" value="1"/>
</dbReference>
<evidence type="ECO:0000256" key="9">
    <source>
        <dbReference type="RuleBase" id="RU361185"/>
    </source>
</evidence>
<dbReference type="CDD" id="cd00111">
    <property type="entry name" value="Trefoil"/>
    <property type="match status" value="1"/>
</dbReference>
<dbReference type="InterPro" id="IPR044913">
    <property type="entry name" value="P_trefoil_dom_sf"/>
</dbReference>
<dbReference type="InterPro" id="IPR017853">
    <property type="entry name" value="GH"/>
</dbReference>
<dbReference type="FunFam" id="2.60.40.1180:FF:000001">
    <property type="entry name" value="Maltase-glucoamylase, intestinal"/>
    <property type="match status" value="1"/>
</dbReference>
<sequence length="1017" mass="114840">MVQCHIPEVKGGKGDRLLEELLQPPVKSQFRLQTKKRALLILTSVAVLLGFLLTVSIFIVVTSLRCSVLDAETIRENEYTITPDELQKSRDYAKWVKNLPTLITCGINCLFYNLVSENVTEPQTRLDPPLKPRVKTNESLCTDIPLSMRFDCHPDDSPTQASCEERGCCWREEKTLERKQPYSSPRLHQPTHGSSHEGGLPLNVPYCFYPRDYVGYSFVNYTNEIHGYTGYLKREITSGFPGDVPILKMDVYFETETRLRIKLTDASRARWESPIPVVPEVMHGTNATAYSFEVHLEDGAFTVTRKINGLPIFDTLGMAPLIYAEQFLQLSTSLPSHYIYGLGEHQDGLLLDTYWTRRVLWNLDNVPEPGTNLYGSHPFYMALEPGGNAHGVFLLNSNALDIVLQPLPALTIRALGGIIDLYVFLGPTPNAVISQYTEVIGRPFLPPYWSLGYHQCRFGYGSVKRTREVWQRTRDAGIPFDVQWNDIDYMNDSKDFTVDLVHYEGLSDFVSEVHQAGMHYVPIIDPGISAAEPPHTYPPWDEGARLGIFIRNSSNLPFIGKVWNPVGTSWPDFTHPLSAYYWGRQLMRFHNEIPVDGAWIDMNEPSNFWSGSVDGCESNNLEHPYFLPAVHGGLLFYHTLCMSSRQHLGLHYNLHNLFGFTETIATNAALQIIRGKRPFIISRSTFPGQGSYGGHWTGDVWSDWFNLWQSVAGVLNFNMYGIPMVGADICGFNGNTTAELCMRWMQLGAFYPFSRNHNTDDAFDQDPVALGEDVVIASRNALTQRYILLPYLYSLFFRAHLTGEPVARPLFFQFQKDPKTYAIDTQFMWGSALMILPVLQANVTSVRAYIPHGSWYDWYTGHPMEGEGDYIKLEAPKDKIPLLIRGGHILPISPPANTTSDSRKNGIGVVVAPSQFGRAAGEFYWDDGDSIDVVKSKTYTHVRFISGPGIVNFNFTINGYTAPVNLTYMYILNVLTNITEVNVAGKQAHFQYDDSNKVLTVTDIAQSLLQSFTVTWK</sequence>
<dbReference type="InterPro" id="IPR030459">
    <property type="entry name" value="Glyco_hydro_31_CS"/>
</dbReference>
<dbReference type="Pfam" id="PF00088">
    <property type="entry name" value="Trefoil"/>
    <property type="match status" value="1"/>
</dbReference>
<accession>A0AAW0W5P9</accession>
<dbReference type="PANTHER" id="PTHR22762">
    <property type="entry name" value="ALPHA-GLUCOSIDASE"/>
    <property type="match status" value="1"/>
</dbReference>
<gene>
    <name evidence="12" type="ORF">OTU49_011084</name>
</gene>
<keyword evidence="4 10" id="KW-0472">Membrane</keyword>
<evidence type="ECO:0000256" key="7">
    <source>
        <dbReference type="ARBA" id="ARBA00023295"/>
    </source>
</evidence>
<evidence type="ECO:0000313" key="12">
    <source>
        <dbReference type="EMBL" id="KAK8724467.1"/>
    </source>
</evidence>
<keyword evidence="7 9" id="KW-0326">Glycosidase</keyword>
<evidence type="ECO:0000256" key="8">
    <source>
        <dbReference type="PROSITE-ProRule" id="PRU00779"/>
    </source>
</evidence>
<reference evidence="12 13" key="1">
    <citation type="journal article" date="2024" name="BMC Genomics">
        <title>Genome assembly of redclaw crayfish (Cherax quadricarinatus) provides insights into its immune adaptation and hypoxia tolerance.</title>
        <authorList>
            <person name="Liu Z."/>
            <person name="Zheng J."/>
            <person name="Li H."/>
            <person name="Fang K."/>
            <person name="Wang S."/>
            <person name="He J."/>
            <person name="Zhou D."/>
            <person name="Weng S."/>
            <person name="Chi M."/>
            <person name="Gu Z."/>
            <person name="He J."/>
            <person name="Li F."/>
            <person name="Wang M."/>
        </authorList>
    </citation>
    <scope>NUCLEOTIDE SEQUENCE [LARGE SCALE GENOMIC DNA]</scope>
    <source>
        <strain evidence="12">ZL_2023a</strain>
    </source>
</reference>
<dbReference type="Pfam" id="PF13802">
    <property type="entry name" value="Gal_mutarotas_2"/>
    <property type="match status" value="1"/>
</dbReference>
<dbReference type="InterPro" id="IPR000519">
    <property type="entry name" value="P_trefoil_dom"/>
</dbReference>
<name>A0AAW0W5P9_CHEQU</name>
<comment type="similarity">
    <text evidence="2 9">Belongs to the glycosyl hydrolase 31 family.</text>
</comment>
<dbReference type="InterPro" id="IPR011013">
    <property type="entry name" value="Gal_mutarotase_sf_dom"/>
</dbReference>
<dbReference type="Pfam" id="PF01055">
    <property type="entry name" value="Glyco_hydro_31_2nd"/>
    <property type="match status" value="1"/>
</dbReference>
<dbReference type="CDD" id="cd14752">
    <property type="entry name" value="GH31_N"/>
    <property type="match status" value="1"/>
</dbReference>
<dbReference type="AlphaFoldDB" id="A0AAW0W5P9"/>
<dbReference type="InterPro" id="IPR013780">
    <property type="entry name" value="Glyco_hydro_b"/>
</dbReference>
<evidence type="ECO:0000256" key="3">
    <source>
        <dbReference type="ARBA" id="ARBA00022801"/>
    </source>
</evidence>
<dbReference type="InterPro" id="IPR000322">
    <property type="entry name" value="Glyco_hydro_31_TIM"/>
</dbReference>
<keyword evidence="3 9" id="KW-0378">Hydrolase</keyword>
<evidence type="ECO:0000256" key="1">
    <source>
        <dbReference type="ARBA" id="ARBA00004308"/>
    </source>
</evidence>
<dbReference type="InterPro" id="IPR048395">
    <property type="entry name" value="Glyco_hydro_31_C"/>
</dbReference>
<evidence type="ECO:0000259" key="11">
    <source>
        <dbReference type="PROSITE" id="PS51448"/>
    </source>
</evidence>